<feature type="non-terminal residue" evidence="6">
    <location>
        <position position="1"/>
    </location>
</feature>
<sequence>MARESQKLLQAEEGAAGAATNGWPVVQPLDDHSTLFCCPWILFIPIPAIAASYLFGLTVVLFAVLLVFLALCCGFPLCCARLYTWSWSFKPYRWPTDLYEKLLYLAHMLNPERPTVAGPESMPVDSLKPRGELPKGFLDFALFLQVPFANSDEFGIAETPLFIEKNLSVLPEGHHLENFAPDESPVDFVMKQMSAIYPQIYQDWPDKLSDKALVRFCLHGLGAHRVDVEMRDGQKLFVIKTNALAGLPVKEGFERCGGHMAHVGGTAWWSCKGMVVEAKWDARGVYWRKTAPGTLKVEEAVEELLSMGLQYEGQKTATVCHTLPGSRAAAAADNAERRADLEPLPEAEHMADNYEAAESETGTNDEERAKFRFRSSLFVLVTLVDHLYDIHLQRANLFVTAIREKMSSEHPIRRFMSPFTYRTIGVNDNAFHNLIKKGGLGPRCFAFTEQGFGLAFAAAPSLVNGAEAATADKGPILFRDDYVAYLKKKGIDTEYWRQSLQIYQIYLRFVKGYLACYYPNKEDLAKDFEMKAMARQYFFQLEMASPSMLGRSGPDFFEQNTQTVEETYEFYAKWLAQIMLYVTAGHEQAGAVE</sequence>
<organism evidence="6">
    <name type="scientific">Cladocopium goreaui</name>
    <dbReference type="NCBI Taxonomy" id="2562237"/>
    <lineage>
        <taxon>Eukaryota</taxon>
        <taxon>Sar</taxon>
        <taxon>Alveolata</taxon>
        <taxon>Dinophyceae</taxon>
        <taxon>Suessiales</taxon>
        <taxon>Symbiodiniaceae</taxon>
        <taxon>Cladocopium</taxon>
    </lineage>
</organism>
<dbReference type="EMBL" id="CAMXCT020000937">
    <property type="protein sequence ID" value="CAL1138317.1"/>
    <property type="molecule type" value="Genomic_DNA"/>
</dbReference>
<evidence type="ECO:0000313" key="8">
    <source>
        <dbReference type="EMBL" id="CAL4772254.1"/>
    </source>
</evidence>
<evidence type="ECO:0000256" key="2">
    <source>
        <dbReference type="ARBA" id="ARBA00022964"/>
    </source>
</evidence>
<evidence type="ECO:0000256" key="4">
    <source>
        <dbReference type="SAM" id="Phobius"/>
    </source>
</evidence>
<dbReference type="Pfam" id="PF00305">
    <property type="entry name" value="Lipoxygenase"/>
    <property type="match status" value="1"/>
</dbReference>
<name>A0A9P1C5B8_9DINO</name>
<dbReference type="PANTHER" id="PTHR11771">
    <property type="entry name" value="LIPOXYGENASE"/>
    <property type="match status" value="1"/>
</dbReference>
<keyword evidence="4" id="KW-0812">Transmembrane</keyword>
<protein>
    <submittedName>
        <fullName evidence="8">Exoglucanase-6A</fullName>
    </submittedName>
</protein>
<reference evidence="7" key="2">
    <citation type="submission" date="2024-04" db="EMBL/GenBank/DDBJ databases">
        <authorList>
            <person name="Chen Y."/>
            <person name="Shah S."/>
            <person name="Dougan E. K."/>
            <person name="Thang M."/>
            <person name="Chan C."/>
        </authorList>
    </citation>
    <scope>NUCLEOTIDE SEQUENCE [LARGE SCALE GENOMIC DNA]</scope>
</reference>
<dbReference type="EMBL" id="CAMXCT010000937">
    <property type="protein sequence ID" value="CAI3984942.1"/>
    <property type="molecule type" value="Genomic_DNA"/>
</dbReference>
<evidence type="ECO:0000256" key="3">
    <source>
        <dbReference type="ARBA" id="ARBA00023002"/>
    </source>
</evidence>
<feature type="transmembrane region" description="Helical" evidence="4">
    <location>
        <begin position="61"/>
        <end position="83"/>
    </location>
</feature>
<dbReference type="InterPro" id="IPR013819">
    <property type="entry name" value="LipOase_C"/>
</dbReference>
<keyword evidence="4" id="KW-0472">Membrane</keyword>
<dbReference type="InterPro" id="IPR000907">
    <property type="entry name" value="LipOase"/>
</dbReference>
<feature type="domain" description="Lipoxygenase" evidence="5">
    <location>
        <begin position="357"/>
        <end position="593"/>
    </location>
</feature>
<evidence type="ECO:0000256" key="1">
    <source>
        <dbReference type="ARBA" id="ARBA00022723"/>
    </source>
</evidence>
<dbReference type="Proteomes" id="UP001152797">
    <property type="component" value="Unassembled WGS sequence"/>
</dbReference>
<dbReference type="PROSITE" id="PS51393">
    <property type="entry name" value="LIPOXYGENASE_3"/>
    <property type="match status" value="1"/>
</dbReference>
<dbReference type="Gene3D" id="1.20.245.10">
    <property type="entry name" value="Lipoxygenase-1, Domain 5"/>
    <property type="match status" value="1"/>
</dbReference>
<dbReference type="InterPro" id="IPR036226">
    <property type="entry name" value="LipOase_C_sf"/>
</dbReference>
<evidence type="ECO:0000313" key="6">
    <source>
        <dbReference type="EMBL" id="CAI3984942.1"/>
    </source>
</evidence>
<proteinExistence type="predicted"/>
<reference evidence="6" key="1">
    <citation type="submission" date="2022-10" db="EMBL/GenBank/DDBJ databases">
        <authorList>
            <person name="Chen Y."/>
            <person name="Dougan E. K."/>
            <person name="Chan C."/>
            <person name="Rhodes N."/>
            <person name="Thang M."/>
        </authorList>
    </citation>
    <scope>NUCLEOTIDE SEQUENCE</scope>
</reference>
<keyword evidence="1" id="KW-0479">Metal-binding</keyword>
<evidence type="ECO:0000313" key="9">
    <source>
        <dbReference type="Proteomes" id="UP001152797"/>
    </source>
</evidence>
<dbReference type="GO" id="GO:0046872">
    <property type="term" value="F:metal ion binding"/>
    <property type="evidence" value="ECO:0007669"/>
    <property type="project" value="UniProtKB-KW"/>
</dbReference>
<keyword evidence="9" id="KW-1185">Reference proteome</keyword>
<evidence type="ECO:0000313" key="7">
    <source>
        <dbReference type="EMBL" id="CAL1138317.1"/>
    </source>
</evidence>
<accession>A0A9P1C5B8</accession>
<dbReference type="EMBL" id="CAMXCT030000937">
    <property type="protein sequence ID" value="CAL4772254.1"/>
    <property type="molecule type" value="Genomic_DNA"/>
</dbReference>
<feature type="transmembrane region" description="Helical" evidence="4">
    <location>
        <begin position="35"/>
        <end position="55"/>
    </location>
</feature>
<comment type="caution">
    <text evidence="6">The sequence shown here is derived from an EMBL/GenBank/DDBJ whole genome shotgun (WGS) entry which is preliminary data.</text>
</comment>
<dbReference type="GO" id="GO:0034440">
    <property type="term" value="P:lipid oxidation"/>
    <property type="evidence" value="ECO:0007669"/>
    <property type="project" value="InterPro"/>
</dbReference>
<dbReference type="GO" id="GO:0016702">
    <property type="term" value="F:oxidoreductase activity, acting on single donors with incorporation of molecular oxygen, incorporation of two atoms of oxygen"/>
    <property type="evidence" value="ECO:0007669"/>
    <property type="project" value="InterPro"/>
</dbReference>
<gene>
    <name evidence="6" type="ORF">C1SCF055_LOCUS12435</name>
</gene>
<keyword evidence="3" id="KW-0560">Oxidoreductase</keyword>
<evidence type="ECO:0000259" key="5">
    <source>
        <dbReference type="PROSITE" id="PS51393"/>
    </source>
</evidence>
<dbReference type="OrthoDB" id="75140at2759"/>
<dbReference type="SUPFAM" id="SSF48484">
    <property type="entry name" value="Lipoxigenase"/>
    <property type="match status" value="1"/>
</dbReference>
<keyword evidence="2" id="KW-0223">Dioxygenase</keyword>
<dbReference type="AlphaFoldDB" id="A0A9P1C5B8"/>
<keyword evidence="4" id="KW-1133">Transmembrane helix</keyword>